<keyword evidence="2" id="KW-1185">Reference proteome</keyword>
<name>U5C7J2_9BACT</name>
<dbReference type="AlphaFoldDB" id="U5C7J2"/>
<dbReference type="Proteomes" id="UP000016843">
    <property type="component" value="Unassembled WGS sequence"/>
</dbReference>
<dbReference type="EMBL" id="AWXR01000001">
    <property type="protein sequence ID" value="ERM84916.1"/>
    <property type="molecule type" value="Genomic_DNA"/>
</dbReference>
<evidence type="ECO:0000313" key="2">
    <source>
        <dbReference type="Proteomes" id="UP000016843"/>
    </source>
</evidence>
<accession>U5C7J2</accession>
<organism evidence="1 2">
    <name type="scientific">Rhodonellum psychrophilum GCM71 = DSM 17998</name>
    <dbReference type="NCBI Taxonomy" id="1123057"/>
    <lineage>
        <taxon>Bacteria</taxon>
        <taxon>Pseudomonadati</taxon>
        <taxon>Bacteroidota</taxon>
        <taxon>Cytophagia</taxon>
        <taxon>Cytophagales</taxon>
        <taxon>Cytophagaceae</taxon>
        <taxon>Rhodonellum</taxon>
    </lineage>
</organism>
<protein>
    <submittedName>
        <fullName evidence="1">Uncharacterized protein</fullName>
    </submittedName>
</protein>
<comment type="caution">
    <text evidence="1">The sequence shown here is derived from an EMBL/GenBank/DDBJ whole genome shotgun (WGS) entry which is preliminary data.</text>
</comment>
<evidence type="ECO:0000313" key="1">
    <source>
        <dbReference type="EMBL" id="ERM84916.1"/>
    </source>
</evidence>
<sequence length="51" mass="5968">MLHGFNLIFFNKLKDNKYLVFSQKPLQYLGFQSLKLAIFPLFQMTAAAENK</sequence>
<gene>
    <name evidence="1" type="ORF">P872_22915</name>
</gene>
<reference evidence="1 2" key="1">
    <citation type="journal article" date="2013" name="Genome Announc.">
        <title>Draft Genome Sequence of the Psychrophilic and Alkaliphilic Rhodonellum psychrophilum Strain GCM71T.</title>
        <authorList>
            <person name="Hauptmann A.L."/>
            <person name="Glaring M.A."/>
            <person name="Hallin P.F."/>
            <person name="Prieme A."/>
            <person name="Stougaard P."/>
        </authorList>
    </citation>
    <scope>NUCLEOTIDE SEQUENCE [LARGE SCALE GENOMIC DNA]</scope>
    <source>
        <strain evidence="1 2">GCM71</strain>
    </source>
</reference>
<proteinExistence type="predicted"/>